<evidence type="ECO:0000313" key="1">
    <source>
        <dbReference type="EMBL" id="EFK97863.1"/>
    </source>
</evidence>
<accession>D9PEZ6</accession>
<name>D9PEZ6_9ZZZZ</name>
<dbReference type="EMBL" id="ADZX01000005">
    <property type="protein sequence ID" value="EFK97863.1"/>
    <property type="molecule type" value="Genomic_DNA"/>
</dbReference>
<reference evidence="1" key="1">
    <citation type="submission" date="2010-07" db="EMBL/GenBank/DDBJ databases">
        <authorList>
            <consortium name="CONSOLIDER consortium CSD2007-00005"/>
            <person name="Guazzaroni M.-E."/>
            <person name="Richter M."/>
            <person name="Garcia-Salamanca A."/>
            <person name="Yarza P."/>
            <person name="Ferrer M."/>
        </authorList>
    </citation>
    <scope>NUCLEOTIDE SEQUENCE</scope>
</reference>
<sequence length="65" mass="7645">MERERVAALWGKPNVIRNGRNSCCKEQNQEAWLYYGSGLRIKNPERSVFFEDNLVKAIYKGKLLR</sequence>
<dbReference type="AlphaFoldDB" id="D9PEZ6"/>
<protein>
    <submittedName>
        <fullName evidence="1">Uncharacterized protein</fullName>
    </submittedName>
</protein>
<proteinExistence type="predicted"/>
<organism evidence="1">
    <name type="scientific">sediment metagenome</name>
    <dbReference type="NCBI Taxonomy" id="749907"/>
    <lineage>
        <taxon>unclassified sequences</taxon>
        <taxon>metagenomes</taxon>
        <taxon>ecological metagenomes</taxon>
    </lineage>
</organism>
<reference evidence="1" key="2">
    <citation type="journal article" date="2011" name="Microb. Ecol.">
        <title>Taxonomic and Functional Metagenomic Profiling of the Microbial Community in the Anoxic Sediment of a Sub-saline Shallow Lake (Laguna de Carrizo, Central Spain).</title>
        <authorList>
            <person name="Ferrer M."/>
            <person name="Guazzaroni M.E."/>
            <person name="Richter M."/>
            <person name="Garcia-Salamanca A."/>
            <person name="Yarza P."/>
            <person name="Suarez-Suarez A."/>
            <person name="Solano J."/>
            <person name="Alcaide M."/>
            <person name="van Dillewijn P."/>
            <person name="Molina-Henares M.A."/>
            <person name="Lopez-Cortes N."/>
            <person name="Al-Ramahi Y."/>
            <person name="Guerrero C."/>
            <person name="Acosta A."/>
            <person name="de Eugenio L.I."/>
            <person name="Martinez V."/>
            <person name="Marques S."/>
            <person name="Rojo F."/>
            <person name="Santero E."/>
            <person name="Genilloud O."/>
            <person name="Perez-Perez J."/>
            <person name="Rossello-Mora R."/>
            <person name="Ramos J.L."/>
        </authorList>
    </citation>
    <scope>NUCLEOTIDE SEQUENCE</scope>
</reference>
<gene>
    <name evidence="1" type="ORF">LDC_0074</name>
</gene>
<comment type="caution">
    <text evidence="1">The sequence shown here is derived from an EMBL/GenBank/DDBJ whole genome shotgun (WGS) entry which is preliminary data.</text>
</comment>